<dbReference type="AlphaFoldDB" id="A0A918ME95"/>
<evidence type="ECO:0000313" key="1">
    <source>
        <dbReference type="EMBL" id="GGV13925.1"/>
    </source>
</evidence>
<organism evidence="1 2">
    <name type="scientific">Streptomyces filipinensis</name>
    <dbReference type="NCBI Taxonomy" id="66887"/>
    <lineage>
        <taxon>Bacteria</taxon>
        <taxon>Bacillati</taxon>
        <taxon>Actinomycetota</taxon>
        <taxon>Actinomycetes</taxon>
        <taxon>Kitasatosporales</taxon>
        <taxon>Streptomycetaceae</taxon>
        <taxon>Streptomyces</taxon>
    </lineage>
</organism>
<gene>
    <name evidence="1" type="ORF">GCM10010260_61160</name>
</gene>
<dbReference type="Proteomes" id="UP000618795">
    <property type="component" value="Unassembled WGS sequence"/>
</dbReference>
<dbReference type="EMBL" id="BMTD01000016">
    <property type="protein sequence ID" value="GGV13925.1"/>
    <property type="molecule type" value="Genomic_DNA"/>
</dbReference>
<evidence type="ECO:0000313" key="2">
    <source>
        <dbReference type="Proteomes" id="UP000618795"/>
    </source>
</evidence>
<reference evidence="1" key="1">
    <citation type="journal article" date="2014" name="Int. J. Syst. Evol. Microbiol.">
        <title>Complete genome sequence of Corynebacterium casei LMG S-19264T (=DSM 44701T), isolated from a smear-ripened cheese.</title>
        <authorList>
            <consortium name="US DOE Joint Genome Institute (JGI-PGF)"/>
            <person name="Walter F."/>
            <person name="Albersmeier A."/>
            <person name="Kalinowski J."/>
            <person name="Ruckert C."/>
        </authorList>
    </citation>
    <scope>NUCLEOTIDE SEQUENCE</scope>
    <source>
        <strain evidence="1">JCM 4369</strain>
    </source>
</reference>
<name>A0A918ME95_9ACTN</name>
<sequence>MSALPFGGKDTELTISAIGPVPGFAFGGYGCRRRDGWAAPGQVPAGPGGRGVSWRAHPCAARVTALR</sequence>
<protein>
    <submittedName>
        <fullName evidence="1">Uncharacterized protein</fullName>
    </submittedName>
</protein>
<proteinExistence type="predicted"/>
<comment type="caution">
    <text evidence="1">The sequence shown here is derived from an EMBL/GenBank/DDBJ whole genome shotgun (WGS) entry which is preliminary data.</text>
</comment>
<accession>A0A918ME95</accession>
<keyword evidence="2" id="KW-1185">Reference proteome</keyword>
<reference evidence="1" key="2">
    <citation type="submission" date="2020-09" db="EMBL/GenBank/DDBJ databases">
        <authorList>
            <person name="Sun Q."/>
            <person name="Ohkuma M."/>
        </authorList>
    </citation>
    <scope>NUCLEOTIDE SEQUENCE</scope>
    <source>
        <strain evidence="1">JCM 4369</strain>
    </source>
</reference>